<evidence type="ECO:0000256" key="8">
    <source>
        <dbReference type="ARBA" id="ARBA00039102"/>
    </source>
</evidence>
<evidence type="ECO:0000256" key="1">
    <source>
        <dbReference type="ARBA" id="ARBA00001947"/>
    </source>
</evidence>
<organism evidence="14 15">
    <name type="scientific">Streptomyces xiamenensis</name>
    <dbReference type="NCBI Taxonomy" id="408015"/>
    <lineage>
        <taxon>Bacteria</taxon>
        <taxon>Bacillati</taxon>
        <taxon>Actinomycetota</taxon>
        <taxon>Actinomycetes</taxon>
        <taxon>Kitasatosporales</taxon>
        <taxon>Streptomycetaceae</taxon>
        <taxon>Streptomyces</taxon>
    </lineage>
</organism>
<name>A0A0F7CNG9_9ACTN</name>
<keyword evidence="4" id="KW-0560">Oxidoreductase</keyword>
<accession>A0A0F7CNG9</accession>
<gene>
    <name evidence="14" type="ORF">SXIM_15070</name>
</gene>
<evidence type="ECO:0000313" key="15">
    <source>
        <dbReference type="Proteomes" id="UP000034034"/>
    </source>
</evidence>
<keyword evidence="2 12" id="KW-0479">Metal-binding</keyword>
<dbReference type="PATRIC" id="fig|408015.6.peg.1543"/>
<evidence type="ECO:0000256" key="12">
    <source>
        <dbReference type="RuleBase" id="RU361277"/>
    </source>
</evidence>
<dbReference type="HOGENOM" id="CLU_026673_11_0_11"/>
<dbReference type="Pfam" id="PF08240">
    <property type="entry name" value="ADH_N"/>
    <property type="match status" value="1"/>
</dbReference>
<dbReference type="Gene3D" id="3.40.50.720">
    <property type="entry name" value="NAD(P)-binding Rossmann-like Domain"/>
    <property type="match status" value="1"/>
</dbReference>
<evidence type="ECO:0000256" key="6">
    <source>
        <dbReference type="ARBA" id="ARBA00037908"/>
    </source>
</evidence>
<evidence type="ECO:0000259" key="13">
    <source>
        <dbReference type="SMART" id="SM00829"/>
    </source>
</evidence>
<dbReference type="EC" id="1.1.1.329" evidence="8"/>
<dbReference type="InterPro" id="IPR013149">
    <property type="entry name" value="ADH-like_C"/>
</dbReference>
<dbReference type="PANTHER" id="PTHR43401:SF2">
    <property type="entry name" value="L-THREONINE 3-DEHYDROGENASE"/>
    <property type="match status" value="1"/>
</dbReference>
<evidence type="ECO:0000256" key="3">
    <source>
        <dbReference type="ARBA" id="ARBA00022833"/>
    </source>
</evidence>
<evidence type="ECO:0000256" key="11">
    <source>
        <dbReference type="ARBA" id="ARBA00049085"/>
    </source>
</evidence>
<keyword evidence="3 12" id="KW-0862">Zinc</keyword>
<evidence type="ECO:0000313" key="14">
    <source>
        <dbReference type="EMBL" id="AKG42891.1"/>
    </source>
</evidence>
<dbReference type="InterPro" id="IPR002328">
    <property type="entry name" value="ADH_Zn_CS"/>
</dbReference>
<evidence type="ECO:0000256" key="7">
    <source>
        <dbReference type="ARBA" id="ARBA00038004"/>
    </source>
</evidence>
<dbReference type="Proteomes" id="UP000034034">
    <property type="component" value="Chromosome"/>
</dbReference>
<dbReference type="InterPro" id="IPR036291">
    <property type="entry name" value="NAD(P)-bd_dom_sf"/>
</dbReference>
<dbReference type="PANTHER" id="PTHR43401">
    <property type="entry name" value="L-THREONINE 3-DEHYDROGENASE"/>
    <property type="match status" value="1"/>
</dbReference>
<sequence>MRHLDRRNTSVMNAEQRYVRVSGPRQLEELAGDEQRPAPDGVVVDITYSGICGTDVHGYTDGHMLPPAVFGHEWTGTVRAIGDEVSHVRVGQRVIGGVGPACGACRQCLAGHYRQCDTAFAEANGVDEAAPAHGAFATRVRVSARRVIPVPEGISDVEAALVEPATVTFHAVRRTALEPGSVVVVQGAGPIGLLTAQHARNAGAGQVIVSEPSPARRNAAEKLGFSEVVAPQDLPGLLSEATGGLGADVLFECAGVASLLQPSAELVRRGGVLALLGFPLTESTVSYGDWQSRELTVIGSLAYNHEDFMGTMRAITQKRIDVASLHTGTVGLSQLGDMLEELDSGKSAHAKVLVDPRA</sequence>
<dbReference type="GO" id="GO:0008270">
    <property type="term" value="F:zinc ion binding"/>
    <property type="evidence" value="ECO:0007669"/>
    <property type="project" value="InterPro"/>
</dbReference>
<dbReference type="PROSITE" id="PS00059">
    <property type="entry name" value="ADH_ZINC"/>
    <property type="match status" value="1"/>
</dbReference>
<dbReference type="SMART" id="SM00829">
    <property type="entry name" value="PKS_ER"/>
    <property type="match status" value="1"/>
</dbReference>
<evidence type="ECO:0000256" key="9">
    <source>
        <dbReference type="ARBA" id="ARBA00039387"/>
    </source>
</evidence>
<comment type="pathway">
    <text evidence="6">Metabolic intermediate biosynthesis; 2-deoxystreptamine biosynthesis; 2-deoxystreptamine from D-glucose 6-phosphate: step 3/4.</text>
</comment>
<comment type="function">
    <text evidence="5">Catalyzes the oxidation of 2-deoxy-scyllo-inosamine (DOIA) with NAD(+) or NADP(+), forming 3-amino-2,3-dideoxy-scyllo-inosose (amino-DOI).</text>
</comment>
<dbReference type="InterPro" id="IPR050129">
    <property type="entry name" value="Zn_alcohol_dh"/>
</dbReference>
<comment type="cofactor">
    <cofactor evidence="1 12">
        <name>Zn(2+)</name>
        <dbReference type="ChEBI" id="CHEBI:29105"/>
    </cofactor>
</comment>
<comment type="similarity">
    <text evidence="7">Belongs to the zinc-containing alcohol dehydrogenase family. DOIA dehydrogenase subfamily.</text>
</comment>
<comment type="catalytic activity">
    <reaction evidence="11">
        <text>2-deoxy-scyllo-inosamine + NADP(+) = 3-amino-2,3-dideoxy-scyllo-inosose + NADPH + H(+)</text>
        <dbReference type="Rhea" id="RHEA:33879"/>
        <dbReference type="ChEBI" id="CHEBI:15378"/>
        <dbReference type="ChEBI" id="CHEBI:57783"/>
        <dbReference type="ChEBI" id="CHEBI:58349"/>
        <dbReference type="ChEBI" id="CHEBI:65002"/>
        <dbReference type="ChEBI" id="CHEBI:65003"/>
        <dbReference type="EC" id="1.1.1.329"/>
    </reaction>
</comment>
<evidence type="ECO:0000256" key="10">
    <source>
        <dbReference type="ARBA" id="ARBA00048685"/>
    </source>
</evidence>
<reference evidence="14" key="1">
    <citation type="submission" date="2019-08" db="EMBL/GenBank/DDBJ databases">
        <title>Complete genome sequence of a mangrove-derived Streptomyces xiamenensis.</title>
        <authorList>
            <person name="Xu J."/>
        </authorList>
    </citation>
    <scope>NUCLEOTIDE SEQUENCE</scope>
    <source>
        <strain evidence="14">318</strain>
    </source>
</reference>
<dbReference type="Gene3D" id="3.90.180.10">
    <property type="entry name" value="Medium-chain alcohol dehydrogenases, catalytic domain"/>
    <property type="match status" value="1"/>
</dbReference>
<dbReference type="SUPFAM" id="SSF51735">
    <property type="entry name" value="NAD(P)-binding Rossmann-fold domains"/>
    <property type="match status" value="1"/>
</dbReference>
<proteinExistence type="inferred from homology"/>
<evidence type="ECO:0000256" key="5">
    <source>
        <dbReference type="ARBA" id="ARBA00037678"/>
    </source>
</evidence>
<feature type="domain" description="Enoyl reductase (ER)" evidence="13">
    <location>
        <begin position="23"/>
        <end position="354"/>
    </location>
</feature>
<dbReference type="KEGG" id="sxi:SXIM_15070"/>
<keyword evidence="15" id="KW-1185">Reference proteome</keyword>
<evidence type="ECO:0000256" key="2">
    <source>
        <dbReference type="ARBA" id="ARBA00022723"/>
    </source>
</evidence>
<dbReference type="AlphaFoldDB" id="A0A0F7CNG9"/>
<dbReference type="Pfam" id="PF00107">
    <property type="entry name" value="ADH_zinc_N"/>
    <property type="match status" value="1"/>
</dbReference>
<protein>
    <recommendedName>
        <fullName evidence="9">2-deoxy-scyllo-inosamine dehydrogenase</fullName>
        <ecNumber evidence="8">1.1.1.329</ecNumber>
    </recommendedName>
</protein>
<dbReference type="InterPro" id="IPR020843">
    <property type="entry name" value="ER"/>
</dbReference>
<dbReference type="EMBL" id="CP009922">
    <property type="protein sequence ID" value="AKG42891.1"/>
    <property type="molecule type" value="Genomic_DNA"/>
</dbReference>
<dbReference type="GO" id="GO:0016491">
    <property type="term" value="F:oxidoreductase activity"/>
    <property type="evidence" value="ECO:0007669"/>
    <property type="project" value="UniProtKB-KW"/>
</dbReference>
<dbReference type="InterPro" id="IPR013154">
    <property type="entry name" value="ADH-like_N"/>
</dbReference>
<dbReference type="SUPFAM" id="SSF50129">
    <property type="entry name" value="GroES-like"/>
    <property type="match status" value="1"/>
</dbReference>
<evidence type="ECO:0000256" key="4">
    <source>
        <dbReference type="ARBA" id="ARBA00023002"/>
    </source>
</evidence>
<dbReference type="STRING" id="408015.SXIM_15070"/>
<dbReference type="InterPro" id="IPR011032">
    <property type="entry name" value="GroES-like_sf"/>
</dbReference>
<comment type="catalytic activity">
    <reaction evidence="10">
        <text>2-deoxy-scyllo-inosamine + NAD(+) = 3-amino-2,3-dideoxy-scyllo-inosose + NADH + H(+)</text>
        <dbReference type="Rhea" id="RHEA:33883"/>
        <dbReference type="ChEBI" id="CHEBI:15378"/>
        <dbReference type="ChEBI" id="CHEBI:57540"/>
        <dbReference type="ChEBI" id="CHEBI:57945"/>
        <dbReference type="ChEBI" id="CHEBI:65002"/>
        <dbReference type="ChEBI" id="CHEBI:65003"/>
        <dbReference type="EC" id="1.1.1.329"/>
    </reaction>
</comment>